<sequence>MSIRDWPQDIRPASMGWLLRANTMAHRSPYTGSTETQELPGARWVVKMSFGNMRRSEEQLLQAFINDSRGISGRFRLFHFVRPTPLGTVTGTPRIKGAEQTGASILVDGLPANETGVFEPGDLIGIGEELKQITARVDSDENGEANIAYSDAS</sequence>
<evidence type="ECO:0000313" key="1">
    <source>
        <dbReference type="EMBL" id="VFK15078.1"/>
    </source>
</evidence>
<dbReference type="EMBL" id="CAADFM010000120">
    <property type="protein sequence ID" value="VFK15078.1"/>
    <property type="molecule type" value="Genomic_DNA"/>
</dbReference>
<dbReference type="AlphaFoldDB" id="A0A450WDL1"/>
<accession>A0A450WDL1</accession>
<dbReference type="EMBL" id="CAADFP010000125">
    <property type="protein sequence ID" value="VFK30973.1"/>
    <property type="molecule type" value="Genomic_DNA"/>
</dbReference>
<protein>
    <submittedName>
        <fullName evidence="1">Uncharacterized protein</fullName>
    </submittedName>
</protein>
<organism evidence="1">
    <name type="scientific">Candidatus Kentrum sp. LPFa</name>
    <dbReference type="NCBI Taxonomy" id="2126335"/>
    <lineage>
        <taxon>Bacteria</taxon>
        <taxon>Pseudomonadati</taxon>
        <taxon>Pseudomonadota</taxon>
        <taxon>Gammaproteobacteria</taxon>
        <taxon>Candidatus Kentrum</taxon>
    </lineage>
</organism>
<name>A0A450WDL1_9GAMM</name>
<proteinExistence type="predicted"/>
<evidence type="ECO:0000313" key="2">
    <source>
        <dbReference type="EMBL" id="VFK30973.1"/>
    </source>
</evidence>
<gene>
    <name evidence="1" type="ORF">BECKLPF1236A_GA0070988_101201</name>
    <name evidence="2" type="ORF">BECKLPF1236C_GA0070990_101251</name>
</gene>
<reference evidence="1" key="1">
    <citation type="submission" date="2019-02" db="EMBL/GenBank/DDBJ databases">
        <authorList>
            <person name="Gruber-Vodicka R. H."/>
            <person name="Seah K. B. B."/>
        </authorList>
    </citation>
    <scope>NUCLEOTIDE SEQUENCE</scope>
    <source>
        <strain evidence="1">BECK_S312</strain>
        <strain evidence="2">BECK_S426</strain>
    </source>
</reference>